<reference evidence="1 2" key="1">
    <citation type="submission" date="2018-07" db="EMBL/GenBank/DDBJ databases">
        <title>Genomic Encyclopedia of Type Strains, Phase IV (KMG-IV): sequencing the most valuable type-strain genomes for metagenomic binning, comparative biology and taxonomic classification.</title>
        <authorList>
            <person name="Goeker M."/>
        </authorList>
    </citation>
    <scope>NUCLEOTIDE SEQUENCE [LARGE SCALE GENOMIC DNA]</scope>
    <source>
        <strain evidence="1 2">DSM 103736</strain>
    </source>
</reference>
<sequence length="35" mass="3928">MNEQAGENAKYPPPQTEGIYYYTVLYSASAATKRD</sequence>
<protein>
    <submittedName>
        <fullName evidence="1">Uncharacterized protein</fullName>
    </submittedName>
</protein>
<dbReference type="AlphaFoldDB" id="A0A370R301"/>
<accession>A0A370R301</accession>
<gene>
    <name evidence="1" type="ORF">C8D90_101246</name>
</gene>
<evidence type="ECO:0000313" key="2">
    <source>
        <dbReference type="Proteomes" id="UP000254848"/>
    </source>
</evidence>
<name>A0A370R301_9GAMM</name>
<comment type="caution">
    <text evidence="1">The sequence shown here is derived from an EMBL/GenBank/DDBJ whole genome shotgun (WGS) entry which is preliminary data.</text>
</comment>
<dbReference type="Proteomes" id="UP000254848">
    <property type="component" value="Unassembled WGS sequence"/>
</dbReference>
<organism evidence="1 2">
    <name type="scientific">Enterobacillus tribolii</name>
    <dbReference type="NCBI Taxonomy" id="1487935"/>
    <lineage>
        <taxon>Bacteria</taxon>
        <taxon>Pseudomonadati</taxon>
        <taxon>Pseudomonadota</taxon>
        <taxon>Gammaproteobacteria</taxon>
        <taxon>Enterobacterales</taxon>
        <taxon>Hafniaceae</taxon>
        <taxon>Enterobacillus</taxon>
    </lineage>
</organism>
<dbReference type="EMBL" id="QRAP01000001">
    <property type="protein sequence ID" value="RDK96810.1"/>
    <property type="molecule type" value="Genomic_DNA"/>
</dbReference>
<keyword evidence="2" id="KW-1185">Reference proteome</keyword>
<proteinExistence type="predicted"/>
<evidence type="ECO:0000313" key="1">
    <source>
        <dbReference type="EMBL" id="RDK96810.1"/>
    </source>
</evidence>